<evidence type="ECO:0000256" key="7">
    <source>
        <dbReference type="ARBA" id="ARBA00023136"/>
    </source>
</evidence>
<proteinExistence type="predicted"/>
<name>A0A948THQ3_9GAMM</name>
<dbReference type="InterPro" id="IPR011701">
    <property type="entry name" value="MFS"/>
</dbReference>
<evidence type="ECO:0000256" key="2">
    <source>
        <dbReference type="ARBA" id="ARBA00022448"/>
    </source>
</evidence>
<evidence type="ECO:0000256" key="3">
    <source>
        <dbReference type="ARBA" id="ARBA00022475"/>
    </source>
</evidence>
<evidence type="ECO:0000313" key="10">
    <source>
        <dbReference type="Proteomes" id="UP000733611"/>
    </source>
</evidence>
<sequence>MQTFGAQRQGSVAVYVAMCLLISAASSLFNPVLSFYLNTELGLNPLHISLFFILLPVATILVVQTVARFSDMGLQRPAIICIASLFGIASAFVLHLRPSFLLLCTVGLICLASYPVSFPQIFASAREYGIKHIKKGSLMFTTFLRSLASLSWVFGPPLSYGLALGVSFDMLFLVTALMFACGCVTSYFFLPNVMDKSITAKDAKIAWWKNRSVMILFLSMAFVFTAFSSYITTIPLFVTQELKLPTDMPGYMFGLAAFLEIPLMFLAAKIAKGIGLKPVVMIGCTSLCIFLIGLYFLHTYEQIMALQLFSAIFIACVSSMGMVLFQELLPSIPGQSTSLFINSSTAGQIAGGALISLAASGTYLAIYRVSIAMAIVGTLMLFFVRKPPKAED</sequence>
<feature type="transmembrane region" description="Helical" evidence="8">
    <location>
        <begin position="211"/>
        <end position="238"/>
    </location>
</feature>
<keyword evidence="5 8" id="KW-0812">Transmembrane</keyword>
<feature type="transmembrane region" description="Helical" evidence="8">
    <location>
        <begin position="279"/>
        <end position="297"/>
    </location>
</feature>
<dbReference type="Pfam" id="PF07690">
    <property type="entry name" value="MFS_1"/>
    <property type="match status" value="1"/>
</dbReference>
<dbReference type="PANTHER" id="PTHR23535:SF2">
    <property type="entry name" value="SUGAR EFFLUX TRANSPORTER A-RELATED"/>
    <property type="match status" value="1"/>
</dbReference>
<evidence type="ECO:0000313" key="9">
    <source>
        <dbReference type="EMBL" id="MBU3844868.1"/>
    </source>
</evidence>
<keyword evidence="2" id="KW-0813">Transport</keyword>
<evidence type="ECO:0000256" key="6">
    <source>
        <dbReference type="ARBA" id="ARBA00022989"/>
    </source>
</evidence>
<dbReference type="GO" id="GO:0005886">
    <property type="term" value="C:plasma membrane"/>
    <property type="evidence" value="ECO:0007669"/>
    <property type="project" value="UniProtKB-SubCell"/>
</dbReference>
<keyword evidence="7 8" id="KW-0472">Membrane</keyword>
<dbReference type="Gene3D" id="1.20.1250.20">
    <property type="entry name" value="MFS general substrate transporter like domains"/>
    <property type="match status" value="2"/>
</dbReference>
<evidence type="ECO:0000256" key="4">
    <source>
        <dbReference type="ARBA" id="ARBA00022597"/>
    </source>
</evidence>
<feature type="transmembrane region" description="Helical" evidence="8">
    <location>
        <begin position="12"/>
        <end position="36"/>
    </location>
</feature>
<comment type="caution">
    <text evidence="9">The sequence shown here is derived from an EMBL/GenBank/DDBJ whole genome shotgun (WGS) entry which is preliminary data.</text>
</comment>
<evidence type="ECO:0000256" key="1">
    <source>
        <dbReference type="ARBA" id="ARBA00004651"/>
    </source>
</evidence>
<dbReference type="InterPro" id="IPR036259">
    <property type="entry name" value="MFS_trans_sf"/>
</dbReference>
<feature type="transmembrane region" description="Helical" evidence="8">
    <location>
        <begin position="100"/>
        <end position="117"/>
    </location>
</feature>
<gene>
    <name evidence="9" type="ORF">H9847_08415</name>
</gene>
<dbReference type="AlphaFoldDB" id="A0A948THQ3"/>
<feature type="transmembrane region" description="Helical" evidence="8">
    <location>
        <begin position="250"/>
        <end position="267"/>
    </location>
</feature>
<keyword evidence="6 8" id="KW-1133">Transmembrane helix</keyword>
<dbReference type="PANTHER" id="PTHR23535">
    <property type="entry name" value="SUGAR EFFLUX TRANSPORTER A-RELATED"/>
    <property type="match status" value="1"/>
</dbReference>
<feature type="transmembrane region" description="Helical" evidence="8">
    <location>
        <begin position="303"/>
        <end position="325"/>
    </location>
</feature>
<dbReference type="SUPFAM" id="SSF103473">
    <property type="entry name" value="MFS general substrate transporter"/>
    <property type="match status" value="1"/>
</dbReference>
<keyword evidence="4" id="KW-0762">Sugar transport</keyword>
<dbReference type="GO" id="GO:0022857">
    <property type="term" value="F:transmembrane transporter activity"/>
    <property type="evidence" value="ECO:0007669"/>
    <property type="project" value="InterPro"/>
</dbReference>
<dbReference type="EMBL" id="JAHLFE010000172">
    <property type="protein sequence ID" value="MBU3844868.1"/>
    <property type="molecule type" value="Genomic_DNA"/>
</dbReference>
<feature type="transmembrane region" description="Helical" evidence="8">
    <location>
        <begin position="138"/>
        <end position="158"/>
    </location>
</feature>
<dbReference type="Proteomes" id="UP000733611">
    <property type="component" value="Unassembled WGS sequence"/>
</dbReference>
<feature type="transmembrane region" description="Helical" evidence="8">
    <location>
        <begin position="365"/>
        <end position="384"/>
    </location>
</feature>
<evidence type="ECO:0000256" key="8">
    <source>
        <dbReference type="SAM" id="Phobius"/>
    </source>
</evidence>
<evidence type="ECO:0000256" key="5">
    <source>
        <dbReference type="ARBA" id="ARBA00022692"/>
    </source>
</evidence>
<feature type="transmembrane region" description="Helical" evidence="8">
    <location>
        <begin position="170"/>
        <end position="190"/>
    </location>
</feature>
<reference evidence="9" key="2">
    <citation type="submission" date="2021-04" db="EMBL/GenBank/DDBJ databases">
        <authorList>
            <person name="Gilroy R."/>
        </authorList>
    </citation>
    <scope>NUCLEOTIDE SEQUENCE</scope>
    <source>
        <strain evidence="9">378</strain>
    </source>
</reference>
<comment type="subcellular location">
    <subcellularLocation>
        <location evidence="1">Cell membrane</location>
        <topology evidence="1">Multi-pass membrane protein</topology>
    </subcellularLocation>
</comment>
<reference evidence="9" key="1">
    <citation type="journal article" date="2021" name="PeerJ">
        <title>Extensive microbial diversity within the chicken gut microbiome revealed by metagenomics and culture.</title>
        <authorList>
            <person name="Gilroy R."/>
            <person name="Ravi A."/>
            <person name="Getino M."/>
            <person name="Pursley I."/>
            <person name="Horton D.L."/>
            <person name="Alikhan N.F."/>
            <person name="Baker D."/>
            <person name="Gharbi K."/>
            <person name="Hall N."/>
            <person name="Watson M."/>
            <person name="Adriaenssens E.M."/>
            <person name="Foster-Nyarko E."/>
            <person name="Jarju S."/>
            <person name="Secka A."/>
            <person name="Antonio M."/>
            <person name="Oren A."/>
            <person name="Chaudhuri R.R."/>
            <person name="La Ragione R."/>
            <person name="Hildebrand F."/>
            <person name="Pallen M.J."/>
        </authorList>
    </citation>
    <scope>NUCLEOTIDE SEQUENCE</scope>
    <source>
        <strain evidence="9">378</strain>
    </source>
</reference>
<protein>
    <submittedName>
        <fullName evidence="9">MFS transporter</fullName>
    </submittedName>
</protein>
<feature type="transmembrane region" description="Helical" evidence="8">
    <location>
        <begin position="78"/>
        <end position="94"/>
    </location>
</feature>
<accession>A0A948THQ3</accession>
<feature type="transmembrane region" description="Helical" evidence="8">
    <location>
        <begin position="337"/>
        <end position="359"/>
    </location>
</feature>
<organism evidence="9 10">
    <name type="scientific">Candidatus Anaerobiospirillum pullicola</name>
    <dbReference type="NCBI Taxonomy" id="2838451"/>
    <lineage>
        <taxon>Bacteria</taxon>
        <taxon>Pseudomonadati</taxon>
        <taxon>Pseudomonadota</taxon>
        <taxon>Gammaproteobacteria</taxon>
        <taxon>Aeromonadales</taxon>
        <taxon>Succinivibrionaceae</taxon>
        <taxon>Anaerobiospirillum</taxon>
    </lineage>
</organism>
<keyword evidence="3" id="KW-1003">Cell membrane</keyword>
<feature type="transmembrane region" description="Helical" evidence="8">
    <location>
        <begin position="48"/>
        <end position="66"/>
    </location>
</feature>